<organism evidence="1 3">
    <name type="scientific">Terribacillus saccharophilus</name>
    <dbReference type="NCBI Taxonomy" id="361277"/>
    <lineage>
        <taxon>Bacteria</taxon>
        <taxon>Bacillati</taxon>
        <taxon>Bacillota</taxon>
        <taxon>Bacilli</taxon>
        <taxon>Bacillales</taxon>
        <taxon>Bacillaceae</taxon>
        <taxon>Terribacillus</taxon>
    </lineage>
</organism>
<dbReference type="HOGENOM" id="CLU_192697_0_0_9"/>
<proteinExistence type="predicted"/>
<reference evidence="1 3" key="1">
    <citation type="submission" date="2014-07" db="EMBL/GenBank/DDBJ databases">
        <title>Complete genome sequence of a moderately halophilic bacterium Terribacillus aidingensis MP602, isolated from Cryptomeria fortunei in Tianmu mountain in China.</title>
        <authorList>
            <person name="Wang Y."/>
            <person name="Lu P."/>
            <person name="Zhang L."/>
        </authorList>
    </citation>
    <scope>NUCLEOTIDE SEQUENCE [LARGE SCALE GENOMIC DNA]</scope>
    <source>
        <strain evidence="1 3">MP602</strain>
    </source>
</reference>
<dbReference type="RefSeq" id="WP_038559862.1">
    <property type="nucleotide sequence ID" value="NZ_CP008876.1"/>
</dbReference>
<sequence>MRDVMEALRKREAQEKVPAIRLEIDYFLVTLSDAMQKEDDKGVKEAKAKLRVLSEQLNRFES</sequence>
<protein>
    <submittedName>
        <fullName evidence="1">Uncharacterized protein</fullName>
    </submittedName>
</protein>
<dbReference type="EMBL" id="CP008876">
    <property type="protein sequence ID" value="AIF66252.1"/>
    <property type="molecule type" value="Genomic_DNA"/>
</dbReference>
<evidence type="ECO:0000313" key="4">
    <source>
        <dbReference type="Proteomes" id="UP000199735"/>
    </source>
</evidence>
<dbReference type="AlphaFoldDB" id="A0A075LJY2"/>
<dbReference type="Proteomes" id="UP000199735">
    <property type="component" value="Unassembled WGS sequence"/>
</dbReference>
<accession>A0AAX2ED46</accession>
<dbReference type="EMBL" id="FOCD01000001">
    <property type="protein sequence ID" value="SEM78200.1"/>
    <property type="molecule type" value="Genomic_DNA"/>
</dbReference>
<gene>
    <name evidence="1" type="ORF">GZ22_06215</name>
    <name evidence="2" type="ORF">SAMN04489762_1016</name>
</gene>
<reference evidence="2 4" key="2">
    <citation type="submission" date="2016-10" db="EMBL/GenBank/DDBJ databases">
        <authorList>
            <person name="Varghese N."/>
            <person name="Submissions S."/>
        </authorList>
    </citation>
    <scope>NUCLEOTIDE SEQUENCE [LARGE SCALE GENOMIC DNA]</scope>
    <source>
        <strain evidence="2 4">DSM 21619</strain>
    </source>
</reference>
<dbReference type="OrthoDB" id="2828299at2"/>
<evidence type="ECO:0000313" key="2">
    <source>
        <dbReference type="EMBL" id="SEM78200.1"/>
    </source>
</evidence>
<dbReference type="KEGG" id="tap:GZ22_06215"/>
<evidence type="ECO:0000313" key="3">
    <source>
        <dbReference type="Proteomes" id="UP000027980"/>
    </source>
</evidence>
<name>A0A075LJY2_9BACI</name>
<accession>A0A075LJY2</accession>
<dbReference type="Proteomes" id="UP000027980">
    <property type="component" value="Chromosome"/>
</dbReference>
<evidence type="ECO:0000313" key="1">
    <source>
        <dbReference type="EMBL" id="AIF66252.1"/>
    </source>
</evidence>
<dbReference type="GeneID" id="34221366"/>